<dbReference type="Proteomes" id="UP000603453">
    <property type="component" value="Unassembled WGS sequence"/>
</dbReference>
<evidence type="ECO:0000256" key="3">
    <source>
        <dbReference type="ARBA" id="ARBA00022833"/>
    </source>
</evidence>
<comment type="caution">
    <text evidence="7">The sequence shown here is derived from an EMBL/GenBank/DDBJ whole genome shotgun (WGS) entry which is preliminary data.</text>
</comment>
<evidence type="ECO:0000256" key="4">
    <source>
        <dbReference type="PROSITE-ProRule" id="PRU00146"/>
    </source>
</evidence>
<feature type="region of interest" description="Disordered" evidence="5">
    <location>
        <begin position="267"/>
        <end position="288"/>
    </location>
</feature>
<gene>
    <name evidence="7" type="ORF">INT47_006566</name>
</gene>
<dbReference type="AlphaFoldDB" id="A0A8H7V0K0"/>
<dbReference type="SUPFAM" id="SSF57903">
    <property type="entry name" value="FYVE/PHD zinc finger"/>
    <property type="match status" value="1"/>
</dbReference>
<evidence type="ECO:0000256" key="2">
    <source>
        <dbReference type="ARBA" id="ARBA00022771"/>
    </source>
</evidence>
<organism evidence="7 8">
    <name type="scientific">Mucor saturninus</name>
    <dbReference type="NCBI Taxonomy" id="64648"/>
    <lineage>
        <taxon>Eukaryota</taxon>
        <taxon>Fungi</taxon>
        <taxon>Fungi incertae sedis</taxon>
        <taxon>Mucoromycota</taxon>
        <taxon>Mucoromycotina</taxon>
        <taxon>Mucoromycetes</taxon>
        <taxon>Mucorales</taxon>
        <taxon>Mucorineae</taxon>
        <taxon>Mucoraceae</taxon>
        <taxon>Mucor</taxon>
    </lineage>
</organism>
<evidence type="ECO:0000256" key="5">
    <source>
        <dbReference type="SAM" id="MobiDB-lite"/>
    </source>
</evidence>
<dbReference type="PROSITE" id="PS01359">
    <property type="entry name" value="ZF_PHD_1"/>
    <property type="match status" value="1"/>
</dbReference>
<keyword evidence="8" id="KW-1185">Reference proteome</keyword>
<feature type="region of interest" description="Disordered" evidence="5">
    <location>
        <begin position="1"/>
        <end position="32"/>
    </location>
</feature>
<dbReference type="InterPro" id="IPR001965">
    <property type="entry name" value="Znf_PHD"/>
</dbReference>
<dbReference type="InterPro" id="IPR053051">
    <property type="entry name" value="HDAC_complex_subunit"/>
</dbReference>
<protein>
    <recommendedName>
        <fullName evidence="6">PHD-type domain-containing protein</fullName>
    </recommendedName>
</protein>
<feature type="domain" description="PHD-type" evidence="6">
    <location>
        <begin position="36"/>
        <end position="84"/>
    </location>
</feature>
<keyword evidence="1" id="KW-0479">Metal-binding</keyword>
<evidence type="ECO:0000313" key="7">
    <source>
        <dbReference type="EMBL" id="KAG2201022.1"/>
    </source>
</evidence>
<dbReference type="GO" id="GO:0033698">
    <property type="term" value="C:Rpd3L complex"/>
    <property type="evidence" value="ECO:0007669"/>
    <property type="project" value="TreeGrafter"/>
</dbReference>
<evidence type="ECO:0000313" key="8">
    <source>
        <dbReference type="Proteomes" id="UP000603453"/>
    </source>
</evidence>
<dbReference type="InterPro" id="IPR011011">
    <property type="entry name" value="Znf_FYVE_PHD"/>
</dbReference>
<keyword evidence="2 4" id="KW-0863">Zinc-finger</keyword>
<dbReference type="GO" id="GO:0061186">
    <property type="term" value="P:negative regulation of silent mating-type cassette heterochromatin formation"/>
    <property type="evidence" value="ECO:0007669"/>
    <property type="project" value="TreeGrafter"/>
</dbReference>
<name>A0A8H7V0K0_9FUNG</name>
<dbReference type="InterPro" id="IPR019787">
    <property type="entry name" value="Znf_PHD-finger"/>
</dbReference>
<dbReference type="PROSITE" id="PS50016">
    <property type="entry name" value="ZF_PHD_2"/>
    <property type="match status" value="1"/>
</dbReference>
<dbReference type="PANTHER" id="PTHR47793">
    <property type="entry name" value="HISTONE DEACETYLASE COMPLEX SUBUNIT CTI6"/>
    <property type="match status" value="1"/>
</dbReference>
<dbReference type="InterPro" id="IPR013083">
    <property type="entry name" value="Znf_RING/FYVE/PHD"/>
</dbReference>
<proteinExistence type="predicted"/>
<reference evidence="7" key="1">
    <citation type="submission" date="2020-12" db="EMBL/GenBank/DDBJ databases">
        <title>Metabolic potential, ecology and presence of endohyphal bacteria is reflected in genomic diversity of Mucoromycotina.</title>
        <authorList>
            <person name="Muszewska A."/>
            <person name="Okrasinska A."/>
            <person name="Steczkiewicz K."/>
            <person name="Drgas O."/>
            <person name="Orlowska M."/>
            <person name="Perlinska-Lenart U."/>
            <person name="Aleksandrzak-Piekarczyk T."/>
            <person name="Szatraj K."/>
            <person name="Zielenkiewicz U."/>
            <person name="Pilsyk S."/>
            <person name="Malc E."/>
            <person name="Mieczkowski P."/>
            <person name="Kruszewska J.S."/>
            <person name="Biernat P."/>
            <person name="Pawlowska J."/>
        </authorList>
    </citation>
    <scope>NUCLEOTIDE SEQUENCE</scope>
    <source>
        <strain evidence="7">WA0000017839</strain>
    </source>
</reference>
<feature type="region of interest" description="Disordered" evidence="5">
    <location>
        <begin position="215"/>
        <end position="252"/>
    </location>
</feature>
<feature type="compositionally biased region" description="Low complexity" evidence="5">
    <location>
        <begin position="184"/>
        <end position="196"/>
    </location>
</feature>
<dbReference type="EMBL" id="JAEPRD010000076">
    <property type="protein sequence ID" value="KAG2201022.1"/>
    <property type="molecule type" value="Genomic_DNA"/>
</dbReference>
<evidence type="ECO:0000256" key="1">
    <source>
        <dbReference type="ARBA" id="ARBA00022723"/>
    </source>
</evidence>
<accession>A0A8H7V0K0</accession>
<dbReference type="Gene3D" id="3.30.40.10">
    <property type="entry name" value="Zinc/RING finger domain, C3HC4 (zinc finger)"/>
    <property type="match status" value="1"/>
</dbReference>
<sequence length="425" mass="46936">ILAPTRRSRKPGPKKTKLTQNVTESSSEESSDAGSVTRCICGEAHNSGLMVQCDKCEVWQHCECIGLIQEKLPDHYYCDQCQPENHQLIKTPSGRSKRLYNTTTPWLIDATSAIIGTNSETIKPPSKKRKTSTSSPTTELILLDTVITNALSPRALQESPVSTTVEEMESLFVIEERTTRSRRTTATAASSSSSTAAAAAAAAIITTTITTTKTTCEEEPQQQQQQQQQKKKAKRATSFSPSPKQIHQSKSNSCPLLMMDEITTHSPYWNATDGKPTRESSPPAKIKYPNSKMTFYEMNKRAKQILDCVSKLQVEKPSTEVEIEEEECLMMRQRSLSCSSSSSLSSASTVPLLADDYTCPSSPSTPIPFIPVKQDESSVQILDRVTRELSKFQRKFGLLHHHHHHTISPRPPISAAAAVATTNKK</sequence>
<dbReference type="PANTHER" id="PTHR47793:SF1">
    <property type="entry name" value="HISTONE DEACETYLASE COMPLEX SUBUNIT CTI6"/>
    <property type="match status" value="1"/>
</dbReference>
<keyword evidence="3" id="KW-0862">Zinc</keyword>
<feature type="compositionally biased region" description="Polar residues" evidence="5">
    <location>
        <begin position="239"/>
        <end position="252"/>
    </location>
</feature>
<feature type="region of interest" description="Disordered" evidence="5">
    <location>
        <begin position="176"/>
        <end position="196"/>
    </location>
</feature>
<dbReference type="InterPro" id="IPR019786">
    <property type="entry name" value="Zinc_finger_PHD-type_CS"/>
</dbReference>
<dbReference type="CDD" id="cd15550">
    <property type="entry name" value="PHD_MLL5"/>
    <property type="match status" value="1"/>
</dbReference>
<feature type="non-terminal residue" evidence="7">
    <location>
        <position position="425"/>
    </location>
</feature>
<evidence type="ECO:0000259" key="6">
    <source>
        <dbReference type="PROSITE" id="PS50016"/>
    </source>
</evidence>
<dbReference type="GO" id="GO:0070210">
    <property type="term" value="C:Rpd3L-Expanded complex"/>
    <property type="evidence" value="ECO:0007669"/>
    <property type="project" value="TreeGrafter"/>
</dbReference>
<dbReference type="SMART" id="SM00249">
    <property type="entry name" value="PHD"/>
    <property type="match status" value="1"/>
</dbReference>
<dbReference type="Pfam" id="PF20826">
    <property type="entry name" value="PHD_5"/>
    <property type="match status" value="1"/>
</dbReference>
<dbReference type="GO" id="GO:0008270">
    <property type="term" value="F:zinc ion binding"/>
    <property type="evidence" value="ECO:0007669"/>
    <property type="project" value="UniProtKB-KW"/>
</dbReference>
<feature type="compositionally biased region" description="Basic residues" evidence="5">
    <location>
        <begin position="1"/>
        <end position="17"/>
    </location>
</feature>
<dbReference type="GO" id="GO:0061188">
    <property type="term" value="P:negative regulation of rDNA heterochromatin formation"/>
    <property type="evidence" value="ECO:0007669"/>
    <property type="project" value="TreeGrafter"/>
</dbReference>
<dbReference type="OrthoDB" id="79252at2759"/>